<dbReference type="InterPro" id="IPR036412">
    <property type="entry name" value="HAD-like_sf"/>
</dbReference>
<proteinExistence type="inferred from homology"/>
<dbReference type="InterPro" id="IPR023214">
    <property type="entry name" value="HAD_sf"/>
</dbReference>
<organism evidence="3 4">
    <name type="scientific">Macrolepiota fuliginosa MF-IS2</name>
    <dbReference type="NCBI Taxonomy" id="1400762"/>
    <lineage>
        <taxon>Eukaryota</taxon>
        <taxon>Fungi</taxon>
        <taxon>Dikarya</taxon>
        <taxon>Basidiomycota</taxon>
        <taxon>Agaricomycotina</taxon>
        <taxon>Agaricomycetes</taxon>
        <taxon>Agaricomycetidae</taxon>
        <taxon>Agaricales</taxon>
        <taxon>Agaricineae</taxon>
        <taxon>Agaricaceae</taxon>
        <taxon>Macrolepiota</taxon>
    </lineage>
</organism>
<name>A0A9P6C4M2_9AGAR</name>
<accession>A0A9P6C4M2</accession>
<dbReference type="GO" id="GO:0016791">
    <property type="term" value="F:phosphatase activity"/>
    <property type="evidence" value="ECO:0007669"/>
    <property type="project" value="UniProtKB-ARBA"/>
</dbReference>
<dbReference type="Pfam" id="PF00702">
    <property type="entry name" value="Hydrolase"/>
    <property type="match status" value="1"/>
</dbReference>
<dbReference type="PRINTS" id="PR00413">
    <property type="entry name" value="HADHALOGNASE"/>
</dbReference>
<dbReference type="SUPFAM" id="SSF56784">
    <property type="entry name" value="HAD-like"/>
    <property type="match status" value="1"/>
</dbReference>
<dbReference type="SFLD" id="SFLDG01129">
    <property type="entry name" value="C1.5:_HAD__Beta-PGM__Phosphata"/>
    <property type="match status" value="1"/>
</dbReference>
<dbReference type="InterPro" id="IPR023198">
    <property type="entry name" value="PGP-like_dom2"/>
</dbReference>
<dbReference type="Gene3D" id="1.10.150.240">
    <property type="entry name" value="Putative phosphatase, domain 2"/>
    <property type="match status" value="1"/>
</dbReference>
<dbReference type="Gene3D" id="3.40.50.1000">
    <property type="entry name" value="HAD superfamily/HAD-like"/>
    <property type="match status" value="1"/>
</dbReference>
<dbReference type="InterPro" id="IPR006328">
    <property type="entry name" value="2-HAD"/>
</dbReference>
<evidence type="ECO:0000256" key="1">
    <source>
        <dbReference type="ARBA" id="ARBA00008106"/>
    </source>
</evidence>
<dbReference type="InterPro" id="IPR051540">
    <property type="entry name" value="S-2-haloacid_dehalogenase"/>
</dbReference>
<dbReference type="GO" id="GO:0019120">
    <property type="term" value="F:hydrolase activity, acting on acid halide bonds, in C-halide compounds"/>
    <property type="evidence" value="ECO:0007669"/>
    <property type="project" value="InterPro"/>
</dbReference>
<dbReference type="InterPro" id="IPR006439">
    <property type="entry name" value="HAD-SF_hydro_IA"/>
</dbReference>
<gene>
    <name evidence="3" type="ORF">P691DRAFT_807808</name>
</gene>
<dbReference type="AlphaFoldDB" id="A0A9P6C4M2"/>
<comment type="caution">
    <text evidence="3">The sequence shown here is derived from an EMBL/GenBank/DDBJ whole genome shotgun (WGS) entry which is preliminary data.</text>
</comment>
<dbReference type="OrthoDB" id="2363873at2759"/>
<keyword evidence="2" id="KW-0378">Hydrolase</keyword>
<dbReference type="PANTHER" id="PTHR43316">
    <property type="entry name" value="HYDROLASE, HALOACID DELAHOGENASE-RELATED"/>
    <property type="match status" value="1"/>
</dbReference>
<keyword evidence="4" id="KW-1185">Reference proteome</keyword>
<dbReference type="PANTHER" id="PTHR43316:SF3">
    <property type="entry name" value="HALOACID DEHALOGENASE, TYPE II (AFU_ORTHOLOGUE AFUA_2G07750)-RELATED"/>
    <property type="match status" value="1"/>
</dbReference>
<dbReference type="NCBIfam" id="TIGR01428">
    <property type="entry name" value="HAD_type_II"/>
    <property type="match status" value="1"/>
</dbReference>
<dbReference type="Proteomes" id="UP000807342">
    <property type="component" value="Unassembled WGS sequence"/>
</dbReference>
<sequence>MPTQAQTQAQSETQGHKSLKNIDAFIFDVFGTVVDWRTSVVRELQELGKKHGFDPQSVNWGKFAQEWRMGYMQNTRRLATEGSASDSFNVDVMHRQLLDELLTKPEWSAYGSLWTEEEKRQLNLVWHRLDGWPDTVPWLNELKKDKIIVTLSNGNMRLLIDMAKYANLPWDTIFSTELFDTFKPNPRPYLSVARHLSLPPERCAMVATHIFDLRAAGSLGLTTIYVPRPDEDVDLQDGEIVKTKADGGEVDIVVDSFEGIVRLVRGLD</sequence>
<dbReference type="SFLD" id="SFLDS00003">
    <property type="entry name" value="Haloacid_Dehalogenase"/>
    <property type="match status" value="1"/>
</dbReference>
<protein>
    <submittedName>
        <fullName evidence="3">HAD-like protein</fullName>
    </submittedName>
</protein>
<dbReference type="EMBL" id="MU151085">
    <property type="protein sequence ID" value="KAF9451447.1"/>
    <property type="molecule type" value="Genomic_DNA"/>
</dbReference>
<dbReference type="NCBIfam" id="TIGR01493">
    <property type="entry name" value="HAD-SF-IA-v2"/>
    <property type="match status" value="1"/>
</dbReference>
<comment type="similarity">
    <text evidence="1">Belongs to the HAD-like hydrolase superfamily. S-2-haloalkanoic acid dehalogenase family.</text>
</comment>
<reference evidence="3" key="1">
    <citation type="submission" date="2020-11" db="EMBL/GenBank/DDBJ databases">
        <authorList>
            <consortium name="DOE Joint Genome Institute"/>
            <person name="Ahrendt S."/>
            <person name="Riley R."/>
            <person name="Andreopoulos W."/>
            <person name="Labutti K."/>
            <person name="Pangilinan J."/>
            <person name="Ruiz-Duenas F.J."/>
            <person name="Barrasa J.M."/>
            <person name="Sanchez-Garcia M."/>
            <person name="Camarero S."/>
            <person name="Miyauchi S."/>
            <person name="Serrano A."/>
            <person name="Linde D."/>
            <person name="Babiker R."/>
            <person name="Drula E."/>
            <person name="Ayuso-Fernandez I."/>
            <person name="Pacheco R."/>
            <person name="Padilla G."/>
            <person name="Ferreira P."/>
            <person name="Barriuso J."/>
            <person name="Kellner H."/>
            <person name="Castanera R."/>
            <person name="Alfaro M."/>
            <person name="Ramirez L."/>
            <person name="Pisabarro A.G."/>
            <person name="Kuo A."/>
            <person name="Tritt A."/>
            <person name="Lipzen A."/>
            <person name="He G."/>
            <person name="Yan M."/>
            <person name="Ng V."/>
            <person name="Cullen D."/>
            <person name="Martin F."/>
            <person name="Rosso M.-N."/>
            <person name="Henrissat B."/>
            <person name="Hibbett D."/>
            <person name="Martinez A.T."/>
            <person name="Grigoriev I.V."/>
        </authorList>
    </citation>
    <scope>NUCLEOTIDE SEQUENCE</scope>
    <source>
        <strain evidence="3">MF-IS2</strain>
    </source>
</reference>
<evidence type="ECO:0000256" key="2">
    <source>
        <dbReference type="ARBA" id="ARBA00022801"/>
    </source>
</evidence>
<evidence type="ECO:0000313" key="4">
    <source>
        <dbReference type="Proteomes" id="UP000807342"/>
    </source>
</evidence>
<evidence type="ECO:0000313" key="3">
    <source>
        <dbReference type="EMBL" id="KAF9451447.1"/>
    </source>
</evidence>